<dbReference type="Proteomes" id="UP001515943">
    <property type="component" value="Unassembled WGS sequence"/>
</dbReference>
<name>A0ABX1FPY5_9PSEU</name>
<protein>
    <recommendedName>
        <fullName evidence="3">SMI1 / KNR4 family (SUKH-1)</fullName>
    </recommendedName>
</protein>
<reference evidence="1 2" key="1">
    <citation type="submission" date="2019-08" db="EMBL/GenBank/DDBJ databases">
        <title>Lentzea from Indian Himalayas.</title>
        <authorList>
            <person name="Mandal S."/>
            <person name="Mallick Gupta A."/>
            <person name="Maiti P.K."/>
            <person name="Sarkar J."/>
            <person name="Mandal S."/>
        </authorList>
    </citation>
    <scope>NUCLEOTIDE SEQUENCE [LARGE SCALE GENOMIC DNA]</scope>
    <source>
        <strain evidence="1 2">PSKA42</strain>
    </source>
</reference>
<evidence type="ECO:0000313" key="1">
    <source>
        <dbReference type="EMBL" id="NKE60622.1"/>
    </source>
</evidence>
<dbReference type="RefSeq" id="WP_167977285.1">
    <property type="nucleotide sequence ID" value="NZ_VSRL01000130.1"/>
</dbReference>
<comment type="caution">
    <text evidence="1">The sequence shown here is derived from an EMBL/GenBank/DDBJ whole genome shotgun (WGS) entry which is preliminary data.</text>
</comment>
<sequence length="195" mass="21392">MARVGRALQDRVEPLFVNVFDHERWIASMNELAAELTAGFQARFGYPPDENKVTPATGPLPEGVEQLPAPLAEFYRHVEQVSLPDLQNAYFVSMAQATVNGRDGRLPVRIEGPITADVVSFGSDGGGTLFALGLPDGAPVYMLPPSGFDDAGVYDDYDSRVRVVAANLPEFLEKLQVMLDDFLHDRYDGSRCFPS</sequence>
<gene>
    <name evidence="1" type="ORF">FXN61_29070</name>
</gene>
<organism evidence="1 2">
    <name type="scientific">Lentzea indica</name>
    <dbReference type="NCBI Taxonomy" id="2604800"/>
    <lineage>
        <taxon>Bacteria</taxon>
        <taxon>Bacillati</taxon>
        <taxon>Actinomycetota</taxon>
        <taxon>Actinomycetes</taxon>
        <taxon>Pseudonocardiales</taxon>
        <taxon>Pseudonocardiaceae</taxon>
        <taxon>Lentzea</taxon>
    </lineage>
</organism>
<keyword evidence="2" id="KW-1185">Reference proteome</keyword>
<proteinExistence type="predicted"/>
<dbReference type="EMBL" id="VSRL01000130">
    <property type="protein sequence ID" value="NKE60622.1"/>
    <property type="molecule type" value="Genomic_DNA"/>
</dbReference>
<accession>A0ABX1FPY5</accession>
<evidence type="ECO:0000313" key="2">
    <source>
        <dbReference type="Proteomes" id="UP001515943"/>
    </source>
</evidence>
<evidence type="ECO:0008006" key="3">
    <source>
        <dbReference type="Google" id="ProtNLM"/>
    </source>
</evidence>